<dbReference type="InterPro" id="IPR000198">
    <property type="entry name" value="RhoGAP_dom"/>
</dbReference>
<feature type="domain" description="LIM zinc-binding" evidence="8">
    <location>
        <begin position="396"/>
        <end position="457"/>
    </location>
</feature>
<dbReference type="GO" id="GO:0005737">
    <property type="term" value="C:cytoplasm"/>
    <property type="evidence" value="ECO:0007669"/>
    <property type="project" value="TreeGrafter"/>
</dbReference>
<dbReference type="GO" id="GO:0007165">
    <property type="term" value="P:signal transduction"/>
    <property type="evidence" value="ECO:0007669"/>
    <property type="project" value="InterPro"/>
</dbReference>
<dbReference type="SMART" id="SM00132">
    <property type="entry name" value="LIM"/>
    <property type="match status" value="3"/>
</dbReference>
<comment type="subcellular location">
    <subcellularLocation>
        <location evidence="1">Nucleus</location>
    </subcellularLocation>
</comment>
<dbReference type="GO" id="GO:0005634">
    <property type="term" value="C:nucleus"/>
    <property type="evidence" value="ECO:0007669"/>
    <property type="project" value="UniProtKB-SubCell"/>
</dbReference>
<evidence type="ECO:0000256" key="2">
    <source>
        <dbReference type="ARBA" id="ARBA00022723"/>
    </source>
</evidence>
<dbReference type="Proteomes" id="UP000053815">
    <property type="component" value="Unassembled WGS sequence"/>
</dbReference>
<name>A0A0C9MK32_9FUNG</name>
<dbReference type="PROSITE" id="PS50023">
    <property type="entry name" value="LIM_DOMAIN_2"/>
    <property type="match status" value="3"/>
</dbReference>
<keyword evidence="5" id="KW-0539">Nucleus</keyword>
<dbReference type="PROSITE" id="PS00478">
    <property type="entry name" value="LIM_DOMAIN_1"/>
    <property type="match status" value="3"/>
</dbReference>
<feature type="domain" description="Rho-GAP" evidence="9">
    <location>
        <begin position="758"/>
        <end position="960"/>
    </location>
</feature>
<feature type="domain" description="LIM zinc-binding" evidence="8">
    <location>
        <begin position="89"/>
        <end position="148"/>
    </location>
</feature>
<dbReference type="EMBL" id="DF836465">
    <property type="protein sequence ID" value="GAN07799.1"/>
    <property type="molecule type" value="Genomic_DNA"/>
</dbReference>
<evidence type="ECO:0000256" key="7">
    <source>
        <dbReference type="SAM" id="MobiDB-lite"/>
    </source>
</evidence>
<dbReference type="PANTHER" id="PTHR24215">
    <property type="entry name" value="RHO-GTPASE-ACTIVATING PROTEIN LRG1"/>
    <property type="match status" value="1"/>
</dbReference>
<gene>
    <name evidence="10" type="ORF">MAM1_0176d07303</name>
</gene>
<dbReference type="OrthoDB" id="20689at2759"/>
<feature type="compositionally biased region" description="Polar residues" evidence="7">
    <location>
        <begin position="582"/>
        <end position="597"/>
    </location>
</feature>
<accession>A0A0C9MK32</accession>
<dbReference type="PROSITE" id="PS50238">
    <property type="entry name" value="RHOGAP"/>
    <property type="match status" value="1"/>
</dbReference>
<dbReference type="SUPFAM" id="SSF57716">
    <property type="entry name" value="Glucocorticoid receptor-like (DNA-binding domain)"/>
    <property type="match status" value="3"/>
</dbReference>
<keyword evidence="6" id="KW-0440">LIM domain</keyword>
<dbReference type="InterPro" id="IPR001781">
    <property type="entry name" value="Znf_LIM"/>
</dbReference>
<dbReference type="AlphaFoldDB" id="A0A0C9MK32"/>
<dbReference type="SUPFAM" id="SSF48350">
    <property type="entry name" value="GTPase activation domain, GAP"/>
    <property type="match status" value="1"/>
</dbReference>
<feature type="compositionally biased region" description="Low complexity" evidence="7">
    <location>
        <begin position="999"/>
        <end position="1014"/>
    </location>
</feature>
<feature type="region of interest" description="Disordered" evidence="7">
    <location>
        <begin position="582"/>
        <end position="650"/>
    </location>
</feature>
<dbReference type="PANTHER" id="PTHR24215:SF10">
    <property type="entry name" value="RHO-GTPASE-ACTIVATING PROTEIN LRG1"/>
    <property type="match status" value="1"/>
</dbReference>
<evidence type="ECO:0000256" key="4">
    <source>
        <dbReference type="ARBA" id="ARBA00022833"/>
    </source>
</evidence>
<evidence type="ECO:0000256" key="6">
    <source>
        <dbReference type="PROSITE-ProRule" id="PRU00125"/>
    </source>
</evidence>
<dbReference type="Pfam" id="PF00620">
    <property type="entry name" value="RhoGAP"/>
    <property type="match status" value="1"/>
</dbReference>
<dbReference type="STRING" id="91626.A0A0C9MK32"/>
<evidence type="ECO:0000256" key="1">
    <source>
        <dbReference type="ARBA" id="ARBA00004123"/>
    </source>
</evidence>
<feature type="compositionally biased region" description="Polar residues" evidence="7">
    <location>
        <begin position="630"/>
        <end position="639"/>
    </location>
</feature>
<reference evidence="10" key="1">
    <citation type="submission" date="2014-09" db="EMBL/GenBank/DDBJ databases">
        <title>Draft genome sequence of an oleaginous Mucoromycotina fungus Mucor ambiguus NBRC6742.</title>
        <authorList>
            <person name="Takeda I."/>
            <person name="Yamane N."/>
            <person name="Morita T."/>
            <person name="Tamano K."/>
            <person name="Machida M."/>
            <person name="Baker S."/>
            <person name="Koike H."/>
        </authorList>
    </citation>
    <scope>NUCLEOTIDE SEQUENCE</scope>
    <source>
        <strain evidence="10">NBRC 6742</strain>
    </source>
</reference>
<evidence type="ECO:0000256" key="3">
    <source>
        <dbReference type="ARBA" id="ARBA00022737"/>
    </source>
</evidence>
<evidence type="ECO:0000313" key="10">
    <source>
        <dbReference type="EMBL" id="GAN07799.1"/>
    </source>
</evidence>
<feature type="compositionally biased region" description="Basic and acidic residues" evidence="7">
    <location>
        <begin position="608"/>
        <end position="625"/>
    </location>
</feature>
<proteinExistence type="predicted"/>
<dbReference type="Gene3D" id="2.10.110.10">
    <property type="entry name" value="Cysteine Rich Protein"/>
    <property type="match status" value="3"/>
</dbReference>
<sequence>MSQLQDTPPTPTTPIASATVDNAKHALVCSKCNLPLGDQLVRALDGAFHPECFTCWDCNTPVASRYLPHPTELGQPLCERDYFRRLGLVCAQCNEALRGTYIIALDRKYHTNHFTCNDCSTVFGPDDSYYEHDLKVYCHFHYSTRFAVSCAGCDMSILKQYVEIERNDVVDHWHPECYMIQKFWSVKIAHPTQRENDPIIPREYKPQSPLELLKTQKEMEEKVISIWSVLSAFEESSAVCISEMLLHVSNGAYIESICLSERFLVHVEALFAGIDKIQSIYQEYKQPEFKYTREAKMLCKKIINFFSLLSRTGDMEMKKLGITQELLSLVTGLAHYLKILIRLALTSALRLVRFVYEITVGKPVVVSRLLAKLMEIPGKERHSRDCQRLIKAKNTDFCYSCRNTIEDQCMRSGDYRWHLACFKCRQCARQLNHDDAVFNSASCTIHCVQCVGVTKREATPFEYITKLTQYSFLLRVALSRLCNLLQITDTQLSSVDYSSKIKPNAANNSSHLIKDTAMQLSPSAEKQLTIMTDDKFYPTEITDAKNTVSSSTTHLDRKVSRSFKSANKRSTILGNADLAASLKTQPQSSSSLNNATTMRALPPARMDSLQRTRADPAGADQHKDLPQLPASRTTANNNATRHKPTRSVGLDDLPQLAAAAVASKKHMMTNLPHNIHITTGPSGKPRIYFSELSALQYMIIRYVAVVQIEQYVKSSFSSSELLNLIEFKKSSIWGKFFIPFKAKKNHGPKAKEEGTFGVPLDILTERTGVESNLGSGHSPLKLASFIDDAITAMRQMDMTVEGVFRKNGNIRRLKELADALDRNANDVDLTQENAIQVAALLKKFLRDLPDPLLTHRLHPLFMCAERIENPVERRRALHLACCMLPRCNRATMEVLFVFFRWVASFSHVTGDVGSRMDIPNLARVIAPNILTANSKDPLKDDSFASIRVVEVLLESHEEFCLVPDDLEAFLQDPNLSDVDISPKEFLKRVEQTVKHKHSGNSSSNLNSGTGAASSKSSMHSTNPAPTHVEGVKLFDCTVTDGRQHPPTSIYAQQQYLPYTNNHPNSDFVPQQLNMRYHQPGSPIPAPPRRMDSHESFASMNSYYPNNHIDHHLPSPQHRFVPQHSNHQQQHQHHHQQSPLNTVPTSTSSPVANAIPTPL</sequence>
<dbReference type="Pfam" id="PF00412">
    <property type="entry name" value="LIM"/>
    <property type="match status" value="3"/>
</dbReference>
<keyword evidence="4 6" id="KW-0862">Zinc</keyword>
<keyword evidence="3" id="KW-0677">Repeat</keyword>
<dbReference type="CDD" id="cd09392">
    <property type="entry name" value="LIM2_Lrg1p_like"/>
    <property type="match status" value="1"/>
</dbReference>
<dbReference type="SMART" id="SM00324">
    <property type="entry name" value="RhoGAP"/>
    <property type="match status" value="1"/>
</dbReference>
<organism evidence="10">
    <name type="scientific">Mucor ambiguus</name>
    <dbReference type="NCBI Taxonomy" id="91626"/>
    <lineage>
        <taxon>Eukaryota</taxon>
        <taxon>Fungi</taxon>
        <taxon>Fungi incertae sedis</taxon>
        <taxon>Mucoromycota</taxon>
        <taxon>Mucoromycotina</taxon>
        <taxon>Mucoromycetes</taxon>
        <taxon>Mucorales</taxon>
        <taxon>Mucorineae</taxon>
        <taxon>Mucoraceae</taxon>
        <taxon>Mucor</taxon>
    </lineage>
</organism>
<evidence type="ECO:0000259" key="9">
    <source>
        <dbReference type="PROSITE" id="PS50238"/>
    </source>
</evidence>
<evidence type="ECO:0000256" key="5">
    <source>
        <dbReference type="ARBA" id="ARBA00023242"/>
    </source>
</evidence>
<dbReference type="InterPro" id="IPR008936">
    <property type="entry name" value="Rho_GTPase_activation_prot"/>
</dbReference>
<protein>
    <submittedName>
        <fullName evidence="10">Rho GTPase activator</fullName>
    </submittedName>
</protein>
<feature type="region of interest" description="Disordered" evidence="7">
    <location>
        <begin position="991"/>
        <end position="1024"/>
    </location>
</feature>
<keyword evidence="11" id="KW-1185">Reference proteome</keyword>
<dbReference type="GO" id="GO:0046872">
    <property type="term" value="F:metal ion binding"/>
    <property type="evidence" value="ECO:0007669"/>
    <property type="project" value="UniProtKB-KW"/>
</dbReference>
<evidence type="ECO:0000259" key="8">
    <source>
        <dbReference type="PROSITE" id="PS50023"/>
    </source>
</evidence>
<dbReference type="GO" id="GO:0030036">
    <property type="term" value="P:actin cytoskeleton organization"/>
    <property type="evidence" value="ECO:0007669"/>
    <property type="project" value="TreeGrafter"/>
</dbReference>
<feature type="domain" description="LIM zinc-binding" evidence="8">
    <location>
        <begin position="27"/>
        <end position="88"/>
    </location>
</feature>
<feature type="compositionally biased region" description="Polar residues" evidence="7">
    <location>
        <begin position="1138"/>
        <end position="1150"/>
    </location>
</feature>
<feature type="region of interest" description="Disordered" evidence="7">
    <location>
        <begin position="1116"/>
        <end position="1158"/>
    </location>
</feature>
<feature type="compositionally biased region" description="Polar residues" evidence="7">
    <location>
        <begin position="1015"/>
        <end position="1024"/>
    </location>
</feature>
<evidence type="ECO:0000313" key="11">
    <source>
        <dbReference type="Proteomes" id="UP000053815"/>
    </source>
</evidence>
<keyword evidence="2 6" id="KW-0479">Metal-binding</keyword>
<dbReference type="Gene3D" id="1.10.555.10">
    <property type="entry name" value="Rho GTPase activation protein"/>
    <property type="match status" value="1"/>
</dbReference>